<protein>
    <recommendedName>
        <fullName evidence="1">DUF6984 domain-containing protein</fullName>
    </recommendedName>
</protein>
<accession>A0ABM8UR06</accession>
<keyword evidence="3" id="KW-1185">Reference proteome</keyword>
<feature type="domain" description="DUF6984" evidence="1">
    <location>
        <begin position="4"/>
        <end position="101"/>
    </location>
</feature>
<dbReference type="EMBL" id="CAJRAU010000003">
    <property type="protein sequence ID" value="CAG5069872.1"/>
    <property type="molecule type" value="Genomic_DNA"/>
</dbReference>
<comment type="caution">
    <text evidence="2">The sequence shown here is derived from an EMBL/GenBank/DDBJ whole genome shotgun (WGS) entry which is preliminary data.</text>
</comment>
<organism evidence="2 3">
    <name type="scientific">Dyadobacter linearis</name>
    <dbReference type="NCBI Taxonomy" id="2823330"/>
    <lineage>
        <taxon>Bacteria</taxon>
        <taxon>Pseudomonadati</taxon>
        <taxon>Bacteroidota</taxon>
        <taxon>Cytophagia</taxon>
        <taxon>Cytophagales</taxon>
        <taxon>Spirosomataceae</taxon>
        <taxon>Dyadobacter</taxon>
    </lineage>
</organism>
<dbReference type="RefSeq" id="WP_215233951.1">
    <property type="nucleotide sequence ID" value="NZ_CAJRAU010000003.1"/>
</dbReference>
<reference evidence="2 3" key="1">
    <citation type="submission" date="2021-04" db="EMBL/GenBank/DDBJ databases">
        <authorList>
            <person name="Rodrigo-Torres L."/>
            <person name="Arahal R. D."/>
            <person name="Lucena T."/>
        </authorList>
    </citation>
    <scope>NUCLEOTIDE SEQUENCE [LARGE SCALE GENOMIC DNA]</scope>
    <source>
        <strain evidence="2 3">CECT 9623</strain>
    </source>
</reference>
<evidence type="ECO:0000259" key="1">
    <source>
        <dbReference type="Pfam" id="PF22480"/>
    </source>
</evidence>
<name>A0ABM8UR06_9BACT</name>
<gene>
    <name evidence="2" type="ORF">DYBT9623_02609</name>
</gene>
<dbReference type="Pfam" id="PF22480">
    <property type="entry name" value="DUF6984"/>
    <property type="match status" value="1"/>
</dbReference>
<evidence type="ECO:0000313" key="3">
    <source>
        <dbReference type="Proteomes" id="UP000679725"/>
    </source>
</evidence>
<dbReference type="InterPro" id="IPR054253">
    <property type="entry name" value="DUF6984"/>
</dbReference>
<sequence length="114" mass="12892">MNNIRPIRQNEKELIDRLLKQVNLNINDFQINENVDEYEGGKMGSISLGGNVDAYAGDLIQAEYVDQDDVPVVITLTKDENGQLLDLDFWKTDFSKLIEYPTPDKLIFAGESGQ</sequence>
<proteinExistence type="predicted"/>
<dbReference type="Proteomes" id="UP000679725">
    <property type="component" value="Unassembled WGS sequence"/>
</dbReference>
<evidence type="ECO:0000313" key="2">
    <source>
        <dbReference type="EMBL" id="CAG5069872.1"/>
    </source>
</evidence>